<dbReference type="AlphaFoldDB" id="A0A699YZ23"/>
<reference evidence="4 5" key="1">
    <citation type="submission" date="2020-02" db="EMBL/GenBank/DDBJ databases">
        <title>Draft genome sequence of Haematococcus lacustris strain NIES-144.</title>
        <authorList>
            <person name="Morimoto D."/>
            <person name="Nakagawa S."/>
            <person name="Yoshida T."/>
            <person name="Sawayama S."/>
        </authorList>
    </citation>
    <scope>NUCLEOTIDE SEQUENCE [LARGE SCALE GENOMIC DNA]</scope>
    <source>
        <strain evidence="4 5">NIES-144</strain>
    </source>
</reference>
<evidence type="ECO:0000313" key="4">
    <source>
        <dbReference type="EMBL" id="GFH08362.1"/>
    </source>
</evidence>
<feature type="domain" description="PDZ" evidence="3">
    <location>
        <begin position="1"/>
        <end position="54"/>
    </location>
</feature>
<dbReference type="PANTHER" id="PTHR43343">
    <property type="entry name" value="PEPTIDASE S12"/>
    <property type="match status" value="1"/>
</dbReference>
<dbReference type="Proteomes" id="UP000485058">
    <property type="component" value="Unassembled WGS sequence"/>
</dbReference>
<dbReference type="PANTHER" id="PTHR43343:SF6">
    <property type="entry name" value="PROTEASE DO-LIKE 5, CHLOROPLASTIC ISOFORM X1"/>
    <property type="match status" value="1"/>
</dbReference>
<dbReference type="Pfam" id="PF13180">
    <property type="entry name" value="PDZ_2"/>
    <property type="match status" value="1"/>
</dbReference>
<comment type="caution">
    <text evidence="4">The sequence shown here is derived from an EMBL/GenBank/DDBJ whole genome shotgun (WGS) entry which is preliminary data.</text>
</comment>
<dbReference type="GO" id="GO:0008233">
    <property type="term" value="F:peptidase activity"/>
    <property type="evidence" value="ECO:0007669"/>
    <property type="project" value="UniProtKB-KW"/>
</dbReference>
<proteinExistence type="predicted"/>
<keyword evidence="5" id="KW-1185">Reference proteome</keyword>
<evidence type="ECO:0000259" key="3">
    <source>
        <dbReference type="PROSITE" id="PS50106"/>
    </source>
</evidence>
<protein>
    <submittedName>
        <fullName evidence="4">PDZ domain-containing protein</fullName>
    </submittedName>
</protein>
<dbReference type="Gene3D" id="2.30.42.10">
    <property type="match status" value="1"/>
</dbReference>
<evidence type="ECO:0000256" key="2">
    <source>
        <dbReference type="ARBA" id="ARBA00022801"/>
    </source>
</evidence>
<accession>A0A699YZ23</accession>
<dbReference type="InterPro" id="IPR036034">
    <property type="entry name" value="PDZ_sf"/>
</dbReference>
<dbReference type="InterPro" id="IPR051201">
    <property type="entry name" value="Chloro_Bact_Ser_Proteases"/>
</dbReference>
<gene>
    <name evidence="4" type="ORF">HaLaN_03309</name>
</gene>
<dbReference type="GO" id="GO:0006508">
    <property type="term" value="P:proteolysis"/>
    <property type="evidence" value="ECO:0007669"/>
    <property type="project" value="UniProtKB-KW"/>
</dbReference>
<sequence>MQAEQAPKAEGVLVVSVQPGGPADLAGVQPTRRELSGRLLLGDIITGINGRTVRTQKDLFAALDNSQVGGSNVADAMTKDLPGVNFEFCKAVMGMMKL</sequence>
<dbReference type="PROSITE" id="PS50106">
    <property type="entry name" value="PDZ"/>
    <property type="match status" value="1"/>
</dbReference>
<evidence type="ECO:0000256" key="1">
    <source>
        <dbReference type="ARBA" id="ARBA00022670"/>
    </source>
</evidence>
<keyword evidence="1" id="KW-0645">Protease</keyword>
<evidence type="ECO:0000313" key="5">
    <source>
        <dbReference type="Proteomes" id="UP000485058"/>
    </source>
</evidence>
<feature type="non-terminal residue" evidence="4">
    <location>
        <position position="1"/>
    </location>
</feature>
<name>A0A699YZ23_HAELA</name>
<dbReference type="InterPro" id="IPR001478">
    <property type="entry name" value="PDZ"/>
</dbReference>
<organism evidence="4 5">
    <name type="scientific">Haematococcus lacustris</name>
    <name type="common">Green alga</name>
    <name type="synonym">Haematococcus pluvialis</name>
    <dbReference type="NCBI Taxonomy" id="44745"/>
    <lineage>
        <taxon>Eukaryota</taxon>
        <taxon>Viridiplantae</taxon>
        <taxon>Chlorophyta</taxon>
        <taxon>core chlorophytes</taxon>
        <taxon>Chlorophyceae</taxon>
        <taxon>CS clade</taxon>
        <taxon>Chlamydomonadales</taxon>
        <taxon>Haematococcaceae</taxon>
        <taxon>Haematococcus</taxon>
    </lineage>
</organism>
<keyword evidence="2" id="KW-0378">Hydrolase</keyword>
<dbReference type="EMBL" id="BLLF01000156">
    <property type="protein sequence ID" value="GFH08362.1"/>
    <property type="molecule type" value="Genomic_DNA"/>
</dbReference>
<dbReference type="SUPFAM" id="SSF50156">
    <property type="entry name" value="PDZ domain-like"/>
    <property type="match status" value="1"/>
</dbReference>